<dbReference type="Proteomes" id="UP000308488">
    <property type="component" value="Unassembled WGS sequence"/>
</dbReference>
<protein>
    <submittedName>
        <fullName evidence="3">Glycosyltransferase</fullName>
    </submittedName>
</protein>
<dbReference type="AlphaFoldDB" id="A0A4U6QT06"/>
<evidence type="ECO:0000313" key="3">
    <source>
        <dbReference type="EMBL" id="TKV63332.1"/>
    </source>
</evidence>
<feature type="domain" description="Glycosyl transferase family 1" evidence="1">
    <location>
        <begin position="171"/>
        <end position="283"/>
    </location>
</feature>
<evidence type="ECO:0000259" key="2">
    <source>
        <dbReference type="Pfam" id="PF13439"/>
    </source>
</evidence>
<proteinExistence type="predicted"/>
<dbReference type="EMBL" id="SZYH01000003">
    <property type="protein sequence ID" value="TKV63332.1"/>
    <property type="molecule type" value="Genomic_DNA"/>
</dbReference>
<evidence type="ECO:0000259" key="1">
    <source>
        <dbReference type="Pfam" id="PF00534"/>
    </source>
</evidence>
<dbReference type="CDD" id="cd03811">
    <property type="entry name" value="GT4_GT28_WabH-like"/>
    <property type="match status" value="1"/>
</dbReference>
<dbReference type="OrthoDB" id="9795746at2"/>
<dbReference type="InterPro" id="IPR028098">
    <property type="entry name" value="Glyco_trans_4-like_N"/>
</dbReference>
<organism evidence="3 4">
    <name type="scientific">Marinobacter panjinensis</name>
    <dbReference type="NCBI Taxonomy" id="2576384"/>
    <lineage>
        <taxon>Bacteria</taxon>
        <taxon>Pseudomonadati</taxon>
        <taxon>Pseudomonadota</taxon>
        <taxon>Gammaproteobacteria</taxon>
        <taxon>Pseudomonadales</taxon>
        <taxon>Marinobacteraceae</taxon>
        <taxon>Marinobacter</taxon>
    </lineage>
</organism>
<comment type="caution">
    <text evidence="3">The sequence shown here is derived from an EMBL/GenBank/DDBJ whole genome shotgun (WGS) entry which is preliminary data.</text>
</comment>
<reference evidence="3 4" key="1">
    <citation type="submission" date="2019-05" db="EMBL/GenBank/DDBJ databases">
        <title>Marinobacter panjinensis sp. nov., a moderately halophilic bacterium isolated from sea tidal flat environment.</title>
        <authorList>
            <person name="Yang W."/>
            <person name="An M."/>
            <person name="He W."/>
            <person name="Luo X."/>
            <person name="Zhu L."/>
            <person name="Chen G."/>
            <person name="Zhang Y."/>
            <person name="Wang Y."/>
        </authorList>
    </citation>
    <scope>NUCLEOTIDE SEQUENCE [LARGE SCALE GENOMIC DNA]</scope>
    <source>
        <strain evidence="3 4">PJ-16</strain>
    </source>
</reference>
<feature type="domain" description="Glycosyltransferase subfamily 4-like N-terminal" evidence="2">
    <location>
        <begin position="20"/>
        <end position="121"/>
    </location>
</feature>
<name>A0A4U6QT06_9GAMM</name>
<dbReference type="SUPFAM" id="SSF53756">
    <property type="entry name" value="UDP-Glycosyltransferase/glycogen phosphorylase"/>
    <property type="match status" value="1"/>
</dbReference>
<dbReference type="GO" id="GO:1901135">
    <property type="term" value="P:carbohydrate derivative metabolic process"/>
    <property type="evidence" value="ECO:0007669"/>
    <property type="project" value="UniProtKB-ARBA"/>
</dbReference>
<keyword evidence="4" id="KW-1185">Reference proteome</keyword>
<sequence>MNAPGPLTIALVIATPGTGWGGMEKHTADLAGALAARGHAIHVLAHSAYSERFAKPVLFHPLPFQLGRRNLWLRHRLRRTLRSIQPDIVHAQGNKAASLVSIIRHDGPVTVGTLHGTKSSHKAFKKLDGVIGVSREITCSVAHPHARLIFNGLRPVENTDPDDLYGPEMPVPGERPLLLAAGRLEPVKQFDRLIRAWAQANCDGKLVILGDGSQRARLNTIIRELGAEDNVLLPGHKTRIQPWLKAATACIISSSREGFPYIMVEALMAQCPVLSTPVSGVGDFLPQSCISASDSLEDITTLISTNLAEPGVLTEIQSKSFEQAREQLSLETMVSKTEAFYRDLLASLPARR</sequence>
<evidence type="ECO:0000313" key="4">
    <source>
        <dbReference type="Proteomes" id="UP000308488"/>
    </source>
</evidence>
<dbReference type="GO" id="GO:0016757">
    <property type="term" value="F:glycosyltransferase activity"/>
    <property type="evidence" value="ECO:0007669"/>
    <property type="project" value="InterPro"/>
</dbReference>
<dbReference type="Pfam" id="PF00534">
    <property type="entry name" value="Glycos_transf_1"/>
    <property type="match status" value="1"/>
</dbReference>
<dbReference type="PANTHER" id="PTHR12526">
    <property type="entry name" value="GLYCOSYLTRANSFERASE"/>
    <property type="match status" value="1"/>
</dbReference>
<dbReference type="InterPro" id="IPR001296">
    <property type="entry name" value="Glyco_trans_1"/>
</dbReference>
<gene>
    <name evidence="3" type="ORF">FDP08_19715</name>
</gene>
<dbReference type="Gene3D" id="3.40.50.2000">
    <property type="entry name" value="Glycogen Phosphorylase B"/>
    <property type="match status" value="2"/>
</dbReference>
<keyword evidence="3" id="KW-0808">Transferase</keyword>
<dbReference type="RefSeq" id="WP_137438016.1">
    <property type="nucleotide sequence ID" value="NZ_JANRHC010000007.1"/>
</dbReference>
<dbReference type="Pfam" id="PF13439">
    <property type="entry name" value="Glyco_transf_4"/>
    <property type="match status" value="1"/>
</dbReference>
<accession>A0A4U6QT06</accession>